<keyword evidence="7" id="KW-0378">Hydrolase</keyword>
<dbReference type="KEGG" id="aqt:FN924_10130"/>
<comment type="similarity">
    <text evidence="3">Belongs to the peptidase M50B family.</text>
</comment>
<sequence length="145" mass="16409">MVNILLFVLIIGPISILLHELGHCFAAFLCKADDIELTIGRGRSLVSVKKGKLRVNIKQYFFLGGYSNYQKMDSFHPTEMAVISFAGPFFNLLIFFSTCSVEHPAIQLGSLFNLWLCIINLIPFNIAMQQSDGYKVIVNFWNSVR</sequence>
<keyword evidence="5 12" id="KW-0812">Transmembrane</keyword>
<dbReference type="InterPro" id="IPR008915">
    <property type="entry name" value="Peptidase_M50"/>
</dbReference>
<keyword evidence="9 12" id="KW-1133">Transmembrane helix</keyword>
<keyword evidence="4" id="KW-0645">Protease</keyword>
<evidence type="ECO:0000256" key="10">
    <source>
        <dbReference type="ARBA" id="ARBA00023049"/>
    </source>
</evidence>
<evidence type="ECO:0000256" key="7">
    <source>
        <dbReference type="ARBA" id="ARBA00022801"/>
    </source>
</evidence>
<keyword evidence="15" id="KW-1185">Reference proteome</keyword>
<comment type="subcellular location">
    <subcellularLocation>
        <location evidence="2">Membrane</location>
        <topology evidence="2">Multi-pass membrane protein</topology>
    </subcellularLocation>
</comment>
<dbReference type="GO" id="GO:0046872">
    <property type="term" value="F:metal ion binding"/>
    <property type="evidence" value="ECO:0007669"/>
    <property type="project" value="UniProtKB-KW"/>
</dbReference>
<proteinExistence type="inferred from homology"/>
<evidence type="ECO:0000256" key="2">
    <source>
        <dbReference type="ARBA" id="ARBA00004141"/>
    </source>
</evidence>
<feature type="domain" description="Peptidase M50" evidence="13">
    <location>
        <begin position="10"/>
        <end position="94"/>
    </location>
</feature>
<dbReference type="OrthoDB" id="2080990at2"/>
<feature type="transmembrane region" description="Helical" evidence="12">
    <location>
        <begin position="80"/>
        <end position="99"/>
    </location>
</feature>
<dbReference type="GO" id="GO:0016020">
    <property type="term" value="C:membrane"/>
    <property type="evidence" value="ECO:0007669"/>
    <property type="project" value="UniProtKB-SubCell"/>
</dbReference>
<evidence type="ECO:0000256" key="12">
    <source>
        <dbReference type="SAM" id="Phobius"/>
    </source>
</evidence>
<accession>A0A516KGJ1</accession>
<keyword evidence="11 12" id="KW-0472">Membrane</keyword>
<dbReference type="Proteomes" id="UP000315215">
    <property type="component" value="Chromosome"/>
</dbReference>
<evidence type="ECO:0000256" key="9">
    <source>
        <dbReference type="ARBA" id="ARBA00022989"/>
    </source>
</evidence>
<protein>
    <recommendedName>
        <fullName evidence="13">Peptidase M50 domain-containing protein</fullName>
    </recommendedName>
</protein>
<dbReference type="GO" id="GO:0008237">
    <property type="term" value="F:metallopeptidase activity"/>
    <property type="evidence" value="ECO:0007669"/>
    <property type="project" value="UniProtKB-KW"/>
</dbReference>
<keyword evidence="8" id="KW-0862">Zinc</keyword>
<dbReference type="RefSeq" id="WP_143894157.1">
    <property type="nucleotide sequence ID" value="NZ_CP041666.1"/>
</dbReference>
<dbReference type="EMBL" id="CP041666">
    <property type="protein sequence ID" value="QDP40513.1"/>
    <property type="molecule type" value="Genomic_DNA"/>
</dbReference>
<gene>
    <name evidence="14" type="ORF">FN924_10130</name>
</gene>
<dbReference type="GO" id="GO:0006508">
    <property type="term" value="P:proteolysis"/>
    <property type="evidence" value="ECO:0007669"/>
    <property type="project" value="UniProtKB-KW"/>
</dbReference>
<evidence type="ECO:0000313" key="14">
    <source>
        <dbReference type="EMBL" id="QDP40513.1"/>
    </source>
</evidence>
<feature type="transmembrane region" description="Helical" evidence="12">
    <location>
        <begin position="111"/>
        <end position="128"/>
    </location>
</feature>
<name>A0A516KGJ1_9BACI</name>
<keyword evidence="6" id="KW-0479">Metal-binding</keyword>
<evidence type="ECO:0000256" key="8">
    <source>
        <dbReference type="ARBA" id="ARBA00022833"/>
    </source>
</evidence>
<evidence type="ECO:0000256" key="4">
    <source>
        <dbReference type="ARBA" id="ARBA00022670"/>
    </source>
</evidence>
<evidence type="ECO:0000256" key="6">
    <source>
        <dbReference type="ARBA" id="ARBA00022723"/>
    </source>
</evidence>
<evidence type="ECO:0000313" key="15">
    <source>
        <dbReference type="Proteomes" id="UP000315215"/>
    </source>
</evidence>
<dbReference type="Pfam" id="PF02163">
    <property type="entry name" value="Peptidase_M50"/>
    <property type="match status" value="1"/>
</dbReference>
<dbReference type="AlphaFoldDB" id="A0A516KGJ1"/>
<dbReference type="PANTHER" id="PTHR39188:SF3">
    <property type="entry name" value="STAGE IV SPORULATION PROTEIN FB"/>
    <property type="match status" value="1"/>
</dbReference>
<evidence type="ECO:0000256" key="3">
    <source>
        <dbReference type="ARBA" id="ARBA00007931"/>
    </source>
</evidence>
<reference evidence="14 15" key="1">
    <citation type="submission" date="2019-07" db="EMBL/GenBank/DDBJ databases">
        <authorList>
            <person name="Li J."/>
        </authorList>
    </citation>
    <scope>NUCLEOTIDE SEQUENCE [LARGE SCALE GENOMIC DNA]</scope>
    <source>
        <strain evidence="14 15">TKL69</strain>
    </source>
</reference>
<evidence type="ECO:0000256" key="5">
    <source>
        <dbReference type="ARBA" id="ARBA00022692"/>
    </source>
</evidence>
<evidence type="ECO:0000259" key="13">
    <source>
        <dbReference type="Pfam" id="PF02163"/>
    </source>
</evidence>
<evidence type="ECO:0000256" key="1">
    <source>
        <dbReference type="ARBA" id="ARBA00001947"/>
    </source>
</evidence>
<comment type="cofactor">
    <cofactor evidence="1">
        <name>Zn(2+)</name>
        <dbReference type="ChEBI" id="CHEBI:29105"/>
    </cofactor>
</comment>
<evidence type="ECO:0000256" key="11">
    <source>
        <dbReference type="ARBA" id="ARBA00023136"/>
    </source>
</evidence>
<dbReference type="PANTHER" id="PTHR39188">
    <property type="entry name" value="MEMBRANE-ASSOCIATED ZINC METALLOPROTEASE M50B"/>
    <property type="match status" value="1"/>
</dbReference>
<keyword evidence="10" id="KW-0482">Metalloprotease</keyword>
<organism evidence="14 15">
    <name type="scientific">Radiobacillus deserti</name>
    <dbReference type="NCBI Taxonomy" id="2594883"/>
    <lineage>
        <taxon>Bacteria</taxon>
        <taxon>Bacillati</taxon>
        <taxon>Bacillota</taxon>
        <taxon>Bacilli</taxon>
        <taxon>Bacillales</taxon>
        <taxon>Bacillaceae</taxon>
        <taxon>Radiobacillus</taxon>
    </lineage>
</organism>